<sequence>MAATPARAAEATALAASIGTRAVNQPPPSGYWLELAKPGLTLISDTRPPMRLRVDFLAGAQGYRTARRGQQRELVARACGLSGHNARLPIIDATAGLGRDAFVLASLGASVELFERDPVVHALLADGLARAREKLPEIIQRMTLSLGDARQTGTKRRAGSLLAVYLDPMYPGRRRAAAGKELAMLQALLPAPDDEQGLLDWALSLAPQRVVVKRQRRARPLAGRAPDHQLTGRSTRFDIYRPSKGADG</sequence>
<comment type="similarity">
    <text evidence="1">Belongs to the methyltransferase superfamily. RsmJ family.</text>
</comment>
<dbReference type="HAMAP" id="MF_01523">
    <property type="entry name" value="16SrRNA_methyltr_J"/>
    <property type="match status" value="1"/>
</dbReference>
<comment type="catalytic activity">
    <reaction evidence="1">
        <text>guanosine(1516) in 16S rRNA + S-adenosyl-L-methionine = N(2)-methylguanosine(1516) in 16S rRNA + S-adenosyl-L-homocysteine + H(+)</text>
        <dbReference type="Rhea" id="RHEA:43220"/>
        <dbReference type="Rhea" id="RHEA-COMP:10412"/>
        <dbReference type="Rhea" id="RHEA-COMP:10413"/>
        <dbReference type="ChEBI" id="CHEBI:15378"/>
        <dbReference type="ChEBI" id="CHEBI:57856"/>
        <dbReference type="ChEBI" id="CHEBI:59789"/>
        <dbReference type="ChEBI" id="CHEBI:74269"/>
        <dbReference type="ChEBI" id="CHEBI:74481"/>
        <dbReference type="EC" id="2.1.1.242"/>
    </reaction>
</comment>
<dbReference type="PANTHER" id="PTHR36112">
    <property type="entry name" value="RIBOSOMAL RNA SMALL SUBUNIT METHYLTRANSFERASE J"/>
    <property type="match status" value="1"/>
</dbReference>
<dbReference type="GO" id="GO:0032259">
    <property type="term" value="P:methylation"/>
    <property type="evidence" value="ECO:0007669"/>
    <property type="project" value="UniProtKB-KW"/>
</dbReference>
<keyword evidence="3" id="KW-1185">Reference proteome</keyword>
<feature type="binding site" evidence="1">
    <location>
        <position position="167"/>
    </location>
    <ligand>
        <name>S-adenosyl-L-methionine</name>
        <dbReference type="ChEBI" id="CHEBI:59789"/>
    </ligand>
</feature>
<dbReference type="InterPro" id="IPR029063">
    <property type="entry name" value="SAM-dependent_MTases_sf"/>
</dbReference>
<dbReference type="PANTHER" id="PTHR36112:SF1">
    <property type="entry name" value="RIBOSOMAL RNA SMALL SUBUNIT METHYLTRANSFERASE J"/>
    <property type="match status" value="1"/>
</dbReference>
<dbReference type="SUPFAM" id="SSF53335">
    <property type="entry name" value="S-adenosyl-L-methionine-dependent methyltransferases"/>
    <property type="match status" value="1"/>
</dbReference>
<dbReference type="Pfam" id="PF04445">
    <property type="entry name" value="SAM_MT"/>
    <property type="match status" value="1"/>
</dbReference>
<dbReference type="RefSeq" id="WP_367959544.1">
    <property type="nucleotide sequence ID" value="NZ_JBAKFK010000004.1"/>
</dbReference>
<comment type="subcellular location">
    <subcellularLocation>
        <location evidence="1">Cytoplasm</location>
    </subcellularLocation>
</comment>
<keyword evidence="1" id="KW-0949">S-adenosyl-L-methionine</keyword>
<evidence type="ECO:0000313" key="2">
    <source>
        <dbReference type="EMBL" id="MEX0469817.1"/>
    </source>
</evidence>
<dbReference type="InterPro" id="IPR007536">
    <property type="entry name" value="16SrRNA_methylTrfase_J"/>
</dbReference>
<keyword evidence="1" id="KW-0963">Cytoplasm</keyword>
<keyword evidence="1" id="KW-0698">rRNA processing</keyword>
<comment type="caution">
    <text evidence="2">The sequence shown here is derived from an EMBL/GenBank/DDBJ whole genome shotgun (WGS) entry which is preliminary data.</text>
</comment>
<gene>
    <name evidence="1" type="primary">rsmJ</name>
    <name evidence="2" type="ORF">V6X73_08770</name>
</gene>
<feature type="binding site" evidence="1">
    <location>
        <begin position="99"/>
        <end position="100"/>
    </location>
    <ligand>
        <name>S-adenosyl-L-methionine</name>
        <dbReference type="ChEBI" id="CHEBI:59789"/>
    </ligand>
</feature>
<comment type="caution">
    <text evidence="1">Lacks conserved residue(s) required for the propagation of feature annotation.</text>
</comment>
<protein>
    <recommendedName>
        <fullName evidence="1">Ribosomal RNA small subunit methyltransferase J</fullName>
        <ecNumber evidence="1">2.1.1.242</ecNumber>
    </recommendedName>
    <alternativeName>
        <fullName evidence="1">16S rRNA m2G1516 methyltransferase</fullName>
    </alternativeName>
    <alternativeName>
        <fullName evidence="1">rRNA (guanine-N(2)-)-methyltransferase</fullName>
    </alternativeName>
</protein>
<dbReference type="EC" id="2.1.1.242" evidence="1"/>
<dbReference type="EMBL" id="JBAKFM010000004">
    <property type="protein sequence ID" value="MEX0469817.1"/>
    <property type="molecule type" value="Genomic_DNA"/>
</dbReference>
<accession>A0ABV3TDV0</accession>
<evidence type="ECO:0000256" key="1">
    <source>
        <dbReference type="HAMAP-Rule" id="MF_01523"/>
    </source>
</evidence>
<keyword evidence="1 2" id="KW-0489">Methyltransferase</keyword>
<dbReference type="Gene3D" id="3.40.50.150">
    <property type="entry name" value="Vaccinia Virus protein VP39"/>
    <property type="match status" value="1"/>
</dbReference>
<proteinExistence type="inferred from homology"/>
<organism evidence="2 3">
    <name type="scientific">Spiribacter pallidus</name>
    <dbReference type="NCBI Taxonomy" id="1987936"/>
    <lineage>
        <taxon>Bacteria</taxon>
        <taxon>Pseudomonadati</taxon>
        <taxon>Pseudomonadota</taxon>
        <taxon>Gammaproteobacteria</taxon>
        <taxon>Chromatiales</taxon>
        <taxon>Ectothiorhodospiraceae</taxon>
        <taxon>Spiribacter</taxon>
    </lineage>
</organism>
<name>A0ABV3TDV0_9GAMM</name>
<reference evidence="2 3" key="1">
    <citation type="submission" date="2024-02" db="EMBL/GenBank/DDBJ databases">
        <title>New especies of Spiribacter isolated from saline water.</title>
        <authorList>
            <person name="Leon M.J."/>
            <person name="De La Haba R."/>
            <person name="Sanchez-Porro C."/>
            <person name="Ventosa A."/>
        </authorList>
    </citation>
    <scope>NUCLEOTIDE SEQUENCE [LARGE SCALE GENOMIC DNA]</scope>
    <source>
        <strain evidence="3">ag22IC6-390</strain>
    </source>
</reference>
<keyword evidence="1 2" id="KW-0808">Transferase</keyword>
<dbReference type="GO" id="GO:0008168">
    <property type="term" value="F:methyltransferase activity"/>
    <property type="evidence" value="ECO:0007669"/>
    <property type="project" value="UniProtKB-KW"/>
</dbReference>
<feature type="binding site" evidence="1">
    <location>
        <begin position="115"/>
        <end position="116"/>
    </location>
    <ligand>
        <name>S-adenosyl-L-methionine</name>
        <dbReference type="ChEBI" id="CHEBI:59789"/>
    </ligand>
</feature>
<evidence type="ECO:0000313" key="3">
    <source>
        <dbReference type="Proteomes" id="UP001556709"/>
    </source>
</evidence>
<comment type="function">
    <text evidence="1">Specifically methylates the guanosine in position 1516 of 16S rRNA.</text>
</comment>
<dbReference type="Proteomes" id="UP001556709">
    <property type="component" value="Unassembled WGS sequence"/>
</dbReference>